<evidence type="ECO:0008006" key="4">
    <source>
        <dbReference type="Google" id="ProtNLM"/>
    </source>
</evidence>
<reference evidence="2 3" key="1">
    <citation type="submission" date="2020-05" db="EMBL/GenBank/DDBJ databases">
        <title>Complete genome sequence of Gemmatimonas greenlandica TET16.</title>
        <authorList>
            <person name="Zeng Y."/>
        </authorList>
    </citation>
    <scope>NUCLEOTIDE SEQUENCE [LARGE SCALE GENOMIC DNA]</scope>
    <source>
        <strain evidence="2 3">TET16</strain>
    </source>
</reference>
<accession>A0A6M4ISP6</accession>
<dbReference type="Proteomes" id="UP000500938">
    <property type="component" value="Chromosome"/>
</dbReference>
<dbReference type="KEGG" id="ggr:HKW67_20685"/>
<feature type="transmembrane region" description="Helical" evidence="1">
    <location>
        <begin position="348"/>
        <end position="365"/>
    </location>
</feature>
<feature type="transmembrane region" description="Helical" evidence="1">
    <location>
        <begin position="22"/>
        <end position="43"/>
    </location>
</feature>
<feature type="transmembrane region" description="Helical" evidence="1">
    <location>
        <begin position="217"/>
        <end position="235"/>
    </location>
</feature>
<name>A0A6M4ISP6_9BACT</name>
<organism evidence="2 3">
    <name type="scientific">Gemmatimonas groenlandica</name>
    <dbReference type="NCBI Taxonomy" id="2732249"/>
    <lineage>
        <taxon>Bacteria</taxon>
        <taxon>Pseudomonadati</taxon>
        <taxon>Gemmatimonadota</taxon>
        <taxon>Gemmatimonadia</taxon>
        <taxon>Gemmatimonadales</taxon>
        <taxon>Gemmatimonadaceae</taxon>
        <taxon>Gemmatimonas</taxon>
    </lineage>
</organism>
<keyword evidence="1" id="KW-1133">Transmembrane helix</keyword>
<feature type="transmembrane region" description="Helical" evidence="1">
    <location>
        <begin position="126"/>
        <end position="145"/>
    </location>
</feature>
<gene>
    <name evidence="2" type="ORF">HKW67_20685</name>
</gene>
<feature type="transmembrane region" description="Helical" evidence="1">
    <location>
        <begin position="152"/>
        <end position="170"/>
    </location>
</feature>
<feature type="transmembrane region" description="Helical" evidence="1">
    <location>
        <begin position="176"/>
        <end position="205"/>
    </location>
</feature>
<dbReference type="RefSeq" id="WP_171227198.1">
    <property type="nucleotide sequence ID" value="NZ_CP053085.1"/>
</dbReference>
<keyword evidence="1" id="KW-0472">Membrane</keyword>
<feature type="transmembrane region" description="Helical" evidence="1">
    <location>
        <begin position="266"/>
        <end position="287"/>
    </location>
</feature>
<evidence type="ECO:0000256" key="1">
    <source>
        <dbReference type="SAM" id="Phobius"/>
    </source>
</evidence>
<feature type="transmembrane region" description="Helical" evidence="1">
    <location>
        <begin position="322"/>
        <end position="341"/>
    </location>
</feature>
<dbReference type="EMBL" id="CP053085">
    <property type="protein sequence ID" value="QJR37763.1"/>
    <property type="molecule type" value="Genomic_DNA"/>
</dbReference>
<evidence type="ECO:0000313" key="3">
    <source>
        <dbReference type="Proteomes" id="UP000500938"/>
    </source>
</evidence>
<proteinExistence type="predicted"/>
<keyword evidence="3" id="KW-1185">Reference proteome</keyword>
<dbReference type="AlphaFoldDB" id="A0A6M4ISP6"/>
<protein>
    <recommendedName>
        <fullName evidence="4">Glycosyltransferase RgtA/B/C/D-like domain-containing protein</fullName>
    </recommendedName>
</protein>
<evidence type="ECO:0000313" key="2">
    <source>
        <dbReference type="EMBL" id="QJR37763.1"/>
    </source>
</evidence>
<keyword evidence="1" id="KW-0812">Transmembrane</keyword>
<feature type="transmembrane region" description="Helical" evidence="1">
    <location>
        <begin position="96"/>
        <end position="120"/>
    </location>
</feature>
<sequence>MKKSQHQTNTGSEFAELSFKPAFGWDIGLCLLVAVCAALLMPLDDADLPMHLATGAWILDHGRLPLTEPFAWTRMGAPFFAYSWLPEVAYEGARRVMGLVGVSVVHAVTVAGAVVAVWDLARAARWSLWATRLMLSVHVILWLLVQPATRPQLVLAIALPMAWAAAYRLRSATSPVAGLVMTLLAAALAVNSHLLFPLTIVPVVVLLGAERFRLSRVAAFVASTVVGWLCTPNALHLLDILRLNLGANALLGAASPIMELEPGFGFLIKAAVGTKLVAGGLLVLPLLPFYARLPQRERWWLGMAWLAGLGLFGLAIRGLLLWWLLAMPVVALALASIPLPTLVSTRRAVVGAWVVAVFAPIGHALKARELLGPVDGLPHPEAKALAPAVRWLTCATAGADSAGGVARGTTVFDDGSYLAWRVPSVSWSVDGRTIFPDSVTRAEAGQQLRYGAVVYPPWRHGDVVLLPATHAVAAVIDADSSWQRIAITPGADAAAAVGVWARRKWMNDRPNGAACVSDGRK</sequence>
<feature type="transmembrane region" description="Helical" evidence="1">
    <location>
        <begin position="299"/>
        <end position="316"/>
    </location>
</feature>